<proteinExistence type="predicted"/>
<protein>
    <submittedName>
        <fullName evidence="2">Uncharacterized protein</fullName>
    </submittedName>
</protein>
<name>A0A9W7E8U9_9STRA</name>
<feature type="transmembrane region" description="Helical" evidence="1">
    <location>
        <begin position="370"/>
        <end position="391"/>
    </location>
</feature>
<keyword evidence="3" id="KW-1185">Reference proteome</keyword>
<keyword evidence="1" id="KW-0472">Membrane</keyword>
<feature type="transmembrane region" description="Helical" evidence="1">
    <location>
        <begin position="48"/>
        <end position="72"/>
    </location>
</feature>
<keyword evidence="1" id="KW-1133">Transmembrane helix</keyword>
<feature type="transmembrane region" description="Helical" evidence="1">
    <location>
        <begin position="233"/>
        <end position="254"/>
    </location>
</feature>
<dbReference type="AlphaFoldDB" id="A0A9W7E8U9"/>
<sequence>ATMMKRMGLHMKELMVLGIISFLLFMFEQAFVNDGSEEMEHIAELVEFVHLLLFFSMIVYYLFLSCVGVTCVRHLRHLKEFEAGPVCSRPYERATEVELLSASMSNSSCFGCFGFGRLEWEKYHFYRMKNIFINSILNREDFNSLPPVDLAFNAFSYSDYLSSATTHLFTKMIHVGWRVWSSLIVTLSVVTSIFCVLMYTGPTTKGDENSLDFTTQLHRMWFPPSKKVTENNFVVNFLNVFGFLFLVVGRVVYIKINNENFLARLGSLSELEVTAVNEQEGGGGAEGVGMNDMSSDMREGLVGKKKRPKSDTYFDPFRRCSVKRKWEDPYRALWFMKAPDLMLRVYQSQVLFFSFYASSFILTLRFANDLAWLFFVIYPVVVLFGFGYKLLPHYAAIRYVGSLALDKAIGAGGRGGTDSFAESSHH</sequence>
<organism evidence="2 3">
    <name type="scientific">Triparma retinervis</name>
    <dbReference type="NCBI Taxonomy" id="2557542"/>
    <lineage>
        <taxon>Eukaryota</taxon>
        <taxon>Sar</taxon>
        <taxon>Stramenopiles</taxon>
        <taxon>Ochrophyta</taxon>
        <taxon>Bolidophyceae</taxon>
        <taxon>Parmales</taxon>
        <taxon>Triparmaceae</taxon>
        <taxon>Triparma</taxon>
    </lineage>
</organism>
<feature type="non-terminal residue" evidence="2">
    <location>
        <position position="1"/>
    </location>
</feature>
<keyword evidence="1" id="KW-0812">Transmembrane</keyword>
<dbReference type="OrthoDB" id="192595at2759"/>
<accession>A0A9W7E8U9</accession>
<feature type="transmembrane region" description="Helical" evidence="1">
    <location>
        <begin position="179"/>
        <end position="199"/>
    </location>
</feature>
<feature type="transmembrane region" description="Helical" evidence="1">
    <location>
        <begin position="345"/>
        <end position="364"/>
    </location>
</feature>
<evidence type="ECO:0000313" key="2">
    <source>
        <dbReference type="EMBL" id="GMH69723.1"/>
    </source>
</evidence>
<evidence type="ECO:0000256" key="1">
    <source>
        <dbReference type="SAM" id="Phobius"/>
    </source>
</evidence>
<comment type="caution">
    <text evidence="2">The sequence shown here is derived from an EMBL/GenBank/DDBJ whole genome shotgun (WGS) entry which is preliminary data.</text>
</comment>
<dbReference type="Proteomes" id="UP001165082">
    <property type="component" value="Unassembled WGS sequence"/>
</dbReference>
<gene>
    <name evidence="2" type="ORF">TrRE_jg3708</name>
</gene>
<evidence type="ECO:0000313" key="3">
    <source>
        <dbReference type="Proteomes" id="UP001165082"/>
    </source>
</evidence>
<dbReference type="EMBL" id="BRXZ01002765">
    <property type="protein sequence ID" value="GMH69723.1"/>
    <property type="molecule type" value="Genomic_DNA"/>
</dbReference>
<reference evidence="2" key="1">
    <citation type="submission" date="2022-07" db="EMBL/GenBank/DDBJ databases">
        <title>Genome analysis of Parmales, a sister group of diatoms, reveals the evolutionary specialization of diatoms from phago-mixotrophs to photoautotrophs.</title>
        <authorList>
            <person name="Ban H."/>
            <person name="Sato S."/>
            <person name="Yoshikawa S."/>
            <person name="Kazumasa Y."/>
            <person name="Nakamura Y."/>
            <person name="Ichinomiya M."/>
            <person name="Saitoh K."/>
            <person name="Sato N."/>
            <person name="Blanc-Mathieu R."/>
            <person name="Endo H."/>
            <person name="Kuwata A."/>
            <person name="Ogata H."/>
        </authorList>
    </citation>
    <scope>NUCLEOTIDE SEQUENCE</scope>
</reference>